<dbReference type="RefSeq" id="WP_260727155.1">
    <property type="nucleotide sequence ID" value="NZ_BAAABS010000033.1"/>
</dbReference>
<reference evidence="2" key="1">
    <citation type="submission" date="2021-04" db="EMBL/GenBank/DDBJ databases">
        <title>Biosynthetic gene clusters of Dactylosporangioum roseum.</title>
        <authorList>
            <person name="Hartkoorn R.C."/>
            <person name="Beaudoing E."/>
            <person name="Hot D."/>
            <person name="Moureu S."/>
        </authorList>
    </citation>
    <scope>NUCLEOTIDE SEQUENCE</scope>
    <source>
        <strain evidence="2">NRRL B-16295</strain>
    </source>
</reference>
<organism evidence="2 3">
    <name type="scientific">Dactylosporangium roseum</name>
    <dbReference type="NCBI Taxonomy" id="47989"/>
    <lineage>
        <taxon>Bacteria</taxon>
        <taxon>Bacillati</taxon>
        <taxon>Actinomycetota</taxon>
        <taxon>Actinomycetes</taxon>
        <taxon>Micromonosporales</taxon>
        <taxon>Micromonosporaceae</taxon>
        <taxon>Dactylosporangium</taxon>
    </lineage>
</organism>
<evidence type="ECO:0000256" key="1">
    <source>
        <dbReference type="SAM" id="MobiDB-lite"/>
    </source>
</evidence>
<proteinExistence type="predicted"/>
<evidence type="ECO:0000313" key="2">
    <source>
        <dbReference type="EMBL" id="UWZ37792.1"/>
    </source>
</evidence>
<name>A0ABY5Z8K1_9ACTN</name>
<gene>
    <name evidence="2" type="ORF">Drose_05840</name>
</gene>
<evidence type="ECO:0000313" key="3">
    <source>
        <dbReference type="Proteomes" id="UP001058271"/>
    </source>
</evidence>
<feature type="region of interest" description="Disordered" evidence="1">
    <location>
        <begin position="51"/>
        <end position="75"/>
    </location>
</feature>
<dbReference type="Proteomes" id="UP001058271">
    <property type="component" value="Chromosome"/>
</dbReference>
<dbReference type="EMBL" id="CP073721">
    <property type="protein sequence ID" value="UWZ37792.1"/>
    <property type="molecule type" value="Genomic_DNA"/>
</dbReference>
<sequence length="75" mass="8296">MTMEARYGGTCPLCERPYRIGQDIARVPGGRQWGHPECAEAAANTQAILDGKTFRGHKPSDWRLGRGPGSSRKQR</sequence>
<accession>A0ABY5Z8K1</accession>
<keyword evidence="3" id="KW-1185">Reference proteome</keyword>
<protein>
    <submittedName>
        <fullName evidence="2">Uncharacterized protein</fullName>
    </submittedName>
</protein>